<dbReference type="PANTHER" id="PTHR12110:SF52">
    <property type="entry name" value="XYLOSE ISOMERASE"/>
    <property type="match status" value="1"/>
</dbReference>
<dbReference type="InterPro" id="IPR013022">
    <property type="entry name" value="Xyl_isomerase-like_TIM-brl"/>
</dbReference>
<dbReference type="Gene3D" id="3.20.20.150">
    <property type="entry name" value="Divalent-metal-dependent TIM barrel enzymes"/>
    <property type="match status" value="1"/>
</dbReference>
<accession>A0A934RWL9</accession>
<gene>
    <name evidence="2" type="ORF">JIN87_06725</name>
</gene>
<evidence type="ECO:0000259" key="1">
    <source>
        <dbReference type="Pfam" id="PF01261"/>
    </source>
</evidence>
<dbReference type="SUPFAM" id="SSF51658">
    <property type="entry name" value="Xylose isomerase-like"/>
    <property type="match status" value="1"/>
</dbReference>
<dbReference type="EMBL" id="JAENIL010000010">
    <property type="protein sequence ID" value="MBK1876554.1"/>
    <property type="molecule type" value="Genomic_DNA"/>
</dbReference>
<dbReference type="AlphaFoldDB" id="A0A934RWL9"/>
<organism evidence="2 3">
    <name type="scientific">Pelagicoccus mobilis</name>
    <dbReference type="NCBI Taxonomy" id="415221"/>
    <lineage>
        <taxon>Bacteria</taxon>
        <taxon>Pseudomonadati</taxon>
        <taxon>Verrucomicrobiota</taxon>
        <taxon>Opitutia</taxon>
        <taxon>Puniceicoccales</taxon>
        <taxon>Pelagicoccaceae</taxon>
        <taxon>Pelagicoccus</taxon>
    </lineage>
</organism>
<dbReference type="InterPro" id="IPR050312">
    <property type="entry name" value="IolE/XylAMocC-like"/>
</dbReference>
<evidence type="ECO:0000313" key="3">
    <source>
        <dbReference type="Proteomes" id="UP000617628"/>
    </source>
</evidence>
<dbReference type="PANTHER" id="PTHR12110">
    <property type="entry name" value="HYDROXYPYRUVATE ISOMERASE"/>
    <property type="match status" value="1"/>
</dbReference>
<protein>
    <submittedName>
        <fullName evidence="2">Sugar phosphate isomerase/epimerase</fullName>
    </submittedName>
</protein>
<dbReference type="GO" id="GO:0016853">
    <property type="term" value="F:isomerase activity"/>
    <property type="evidence" value="ECO:0007669"/>
    <property type="project" value="UniProtKB-KW"/>
</dbReference>
<proteinExistence type="predicted"/>
<comment type="caution">
    <text evidence="2">The sequence shown here is derived from an EMBL/GenBank/DDBJ whole genome shotgun (WGS) entry which is preliminary data.</text>
</comment>
<sequence length="273" mass="29973">MSFEKLCLHTITTKSWDLQTAVQKYSAAGIGGVSIWQDSAQAYAGGLKAAGEMTRSEGLDIVSYVRGGFFTGLDAATRQKAIDHNKSMIDEAAELGAPLIVLVCGATPGQSLFTSRDQIAEGLAQVMPHAEAAGVKLGIEPLHPMYADSRSAVSTMAQSNAICDIVDHKNLGITLDVFHVWWDDQLEAQIKVTGEKGRLFSFHICDWKDNPEDMLNDRGLMGEGVIDIPQIRSWVNAAGFDGYDEVEIFSNRYWAMDQDEYLAMIKQAYLDTK</sequence>
<name>A0A934RWL9_9BACT</name>
<dbReference type="Pfam" id="PF01261">
    <property type="entry name" value="AP_endonuc_2"/>
    <property type="match status" value="1"/>
</dbReference>
<reference evidence="2" key="1">
    <citation type="submission" date="2021-01" db="EMBL/GenBank/DDBJ databases">
        <title>Modified the classification status of verrucomicrobia.</title>
        <authorList>
            <person name="Feng X."/>
        </authorList>
    </citation>
    <scope>NUCLEOTIDE SEQUENCE</scope>
    <source>
        <strain evidence="2">KCTC 13126</strain>
    </source>
</reference>
<keyword evidence="3" id="KW-1185">Reference proteome</keyword>
<dbReference type="Proteomes" id="UP000617628">
    <property type="component" value="Unassembled WGS sequence"/>
</dbReference>
<evidence type="ECO:0000313" key="2">
    <source>
        <dbReference type="EMBL" id="MBK1876554.1"/>
    </source>
</evidence>
<dbReference type="RefSeq" id="WP_200354770.1">
    <property type="nucleotide sequence ID" value="NZ_JAENIL010000010.1"/>
</dbReference>
<dbReference type="InterPro" id="IPR036237">
    <property type="entry name" value="Xyl_isomerase-like_sf"/>
</dbReference>
<feature type="domain" description="Xylose isomerase-like TIM barrel" evidence="1">
    <location>
        <begin position="23"/>
        <end position="252"/>
    </location>
</feature>
<keyword evidence="2" id="KW-0413">Isomerase</keyword>